<dbReference type="RefSeq" id="WP_176968953.1">
    <property type="nucleotide sequence ID" value="NZ_FNON01000010.1"/>
</dbReference>
<protein>
    <submittedName>
        <fullName evidence="1">Pyridoxamine 5'-phosphate oxidase</fullName>
    </submittedName>
</protein>
<accession>A0A1H3QU10</accession>
<dbReference type="InterPro" id="IPR012349">
    <property type="entry name" value="Split_barrel_FMN-bd"/>
</dbReference>
<dbReference type="Proteomes" id="UP000199515">
    <property type="component" value="Unassembled WGS sequence"/>
</dbReference>
<dbReference type="Pfam" id="PF12900">
    <property type="entry name" value="Pyridox_ox_2"/>
    <property type="match status" value="1"/>
</dbReference>
<name>A0A1H3QU10_9PSEU</name>
<dbReference type="Gene3D" id="2.30.110.10">
    <property type="entry name" value="Electron Transport, Fmn-binding Protein, Chain A"/>
    <property type="match status" value="1"/>
</dbReference>
<dbReference type="SUPFAM" id="SSF50475">
    <property type="entry name" value="FMN-binding split barrel"/>
    <property type="match status" value="1"/>
</dbReference>
<proteinExistence type="predicted"/>
<dbReference type="InterPro" id="IPR024747">
    <property type="entry name" value="Pyridox_Oxase-rel"/>
</dbReference>
<keyword evidence="2" id="KW-1185">Reference proteome</keyword>
<reference evidence="1 2" key="1">
    <citation type="submission" date="2016-10" db="EMBL/GenBank/DDBJ databases">
        <authorList>
            <person name="de Groot N.N."/>
        </authorList>
    </citation>
    <scope>NUCLEOTIDE SEQUENCE [LARGE SCALE GENOMIC DNA]</scope>
    <source>
        <strain evidence="1 2">CPCC 202699</strain>
    </source>
</reference>
<dbReference type="EMBL" id="FNON01000010">
    <property type="protein sequence ID" value="SDZ16820.1"/>
    <property type="molecule type" value="Genomic_DNA"/>
</dbReference>
<evidence type="ECO:0000313" key="1">
    <source>
        <dbReference type="EMBL" id="SDZ16820.1"/>
    </source>
</evidence>
<dbReference type="STRING" id="589385.SAMN05421504_11083"/>
<evidence type="ECO:0000313" key="2">
    <source>
        <dbReference type="Proteomes" id="UP000199515"/>
    </source>
</evidence>
<sequence>MYESAGVNELGYRECLRLLGSVSLGRLVYTAHALPAVRLVPFAVRESTVIMRVVDSDVAKAVRDAVVAFQADEISPELGGGWSVTVVGHATAVKDSLELAKLAGLRPWPWGIQKNGAYVRIAVEVVSGGRVTSEGG</sequence>
<gene>
    <name evidence="1" type="ORF">SAMN05421504_11083</name>
</gene>
<dbReference type="AlphaFoldDB" id="A0A1H3QU10"/>
<organism evidence="1 2">
    <name type="scientific">Amycolatopsis xylanica</name>
    <dbReference type="NCBI Taxonomy" id="589385"/>
    <lineage>
        <taxon>Bacteria</taxon>
        <taxon>Bacillati</taxon>
        <taxon>Actinomycetota</taxon>
        <taxon>Actinomycetes</taxon>
        <taxon>Pseudonocardiales</taxon>
        <taxon>Pseudonocardiaceae</taxon>
        <taxon>Amycolatopsis</taxon>
    </lineage>
</organism>